<name>A0AAN8CIC0_9TELE</name>
<evidence type="ECO:0000313" key="3">
    <source>
        <dbReference type="Proteomes" id="UP001335648"/>
    </source>
</evidence>
<feature type="region of interest" description="Disordered" evidence="1">
    <location>
        <begin position="1"/>
        <end position="71"/>
    </location>
</feature>
<evidence type="ECO:0000313" key="2">
    <source>
        <dbReference type="EMBL" id="KAK5904130.1"/>
    </source>
</evidence>
<reference evidence="2 3" key="1">
    <citation type="journal article" date="2023" name="Mol. Biol. Evol.">
        <title>Genomics of Secondarily Temperate Adaptation in the Only Non-Antarctic Icefish.</title>
        <authorList>
            <person name="Rivera-Colon A.G."/>
            <person name="Rayamajhi N."/>
            <person name="Minhas B.F."/>
            <person name="Madrigal G."/>
            <person name="Bilyk K.T."/>
            <person name="Yoon V."/>
            <person name="Hune M."/>
            <person name="Gregory S."/>
            <person name="Cheng C.H.C."/>
            <person name="Catchen J.M."/>
        </authorList>
    </citation>
    <scope>NUCLEOTIDE SEQUENCE [LARGE SCALE GENOMIC DNA]</scope>
    <source>
        <strain evidence="2">JC2023a</strain>
    </source>
</reference>
<gene>
    <name evidence="2" type="ORF">CesoFtcFv8_005723</name>
</gene>
<dbReference type="Proteomes" id="UP001335648">
    <property type="component" value="Unassembled WGS sequence"/>
</dbReference>
<evidence type="ECO:0000256" key="1">
    <source>
        <dbReference type="SAM" id="MobiDB-lite"/>
    </source>
</evidence>
<keyword evidence="3" id="KW-1185">Reference proteome</keyword>
<proteinExistence type="predicted"/>
<dbReference type="AlphaFoldDB" id="A0AAN8CIC0"/>
<dbReference type="EMBL" id="JAULUE010002050">
    <property type="protein sequence ID" value="KAK5904130.1"/>
    <property type="molecule type" value="Genomic_DNA"/>
</dbReference>
<organism evidence="2 3">
    <name type="scientific">Champsocephalus esox</name>
    <name type="common">pike icefish</name>
    <dbReference type="NCBI Taxonomy" id="159716"/>
    <lineage>
        <taxon>Eukaryota</taxon>
        <taxon>Metazoa</taxon>
        <taxon>Chordata</taxon>
        <taxon>Craniata</taxon>
        <taxon>Vertebrata</taxon>
        <taxon>Euteleostomi</taxon>
        <taxon>Actinopterygii</taxon>
        <taxon>Neopterygii</taxon>
        <taxon>Teleostei</taxon>
        <taxon>Neoteleostei</taxon>
        <taxon>Acanthomorphata</taxon>
        <taxon>Eupercaria</taxon>
        <taxon>Perciformes</taxon>
        <taxon>Notothenioidei</taxon>
        <taxon>Channichthyidae</taxon>
        <taxon>Champsocephalus</taxon>
    </lineage>
</organism>
<comment type="caution">
    <text evidence="2">The sequence shown here is derived from an EMBL/GenBank/DDBJ whole genome shotgun (WGS) entry which is preliminary data.</text>
</comment>
<protein>
    <submittedName>
        <fullName evidence="2">Uncharacterized protein</fullName>
    </submittedName>
</protein>
<feature type="compositionally biased region" description="Low complexity" evidence="1">
    <location>
        <begin position="31"/>
        <end position="43"/>
    </location>
</feature>
<sequence>MLGPEQKPGPRCRPDPEDPRGPVPPEHAAHEPQNQNQPGPEEQTCCCNPPQGYAGPEQKPGPRSRPDPEDP</sequence>
<accession>A0AAN8CIC0</accession>